<dbReference type="Gene3D" id="1.10.357.10">
    <property type="entry name" value="Tetracycline Repressor, domain 2"/>
    <property type="match status" value="1"/>
</dbReference>
<dbReference type="GeneID" id="89509169"/>
<keyword evidence="3" id="KW-0804">Transcription</keyword>
<dbReference type="PRINTS" id="PR00455">
    <property type="entry name" value="HTHTETR"/>
</dbReference>
<proteinExistence type="predicted"/>
<dbReference type="PROSITE" id="PS50977">
    <property type="entry name" value="HTH_TETR_2"/>
    <property type="match status" value="1"/>
</dbReference>
<name>A0A1M5PUL4_BUTFI</name>
<evidence type="ECO:0000313" key="6">
    <source>
        <dbReference type="EMBL" id="SHH05139.1"/>
    </source>
</evidence>
<sequence length="199" mass="23031">MDTKEEIIEAAREEFLEKGFQDASMRKIAGKVGITATALYRHYSSKEDIFDAVVEPAVSAWESMCITEEIRQTGTARKHGVDAMWNDTEQSKMIVDLIYKNFDTQKLLFFKSKGTKYENYLHEIVTRIQAATLKFMAELENGGVHINHVDDKEMHLLLSAEYSAMFEMVDHDFSYEEALHYAETLALFFKEGWRKFLGF</sequence>
<evidence type="ECO:0000259" key="5">
    <source>
        <dbReference type="PROSITE" id="PS50977"/>
    </source>
</evidence>
<dbReference type="GO" id="GO:0003700">
    <property type="term" value="F:DNA-binding transcription factor activity"/>
    <property type="evidence" value="ECO:0007669"/>
    <property type="project" value="TreeGrafter"/>
</dbReference>
<evidence type="ECO:0000256" key="2">
    <source>
        <dbReference type="ARBA" id="ARBA00023125"/>
    </source>
</evidence>
<dbReference type="EMBL" id="FQXK01000003">
    <property type="protein sequence ID" value="SHH05139.1"/>
    <property type="molecule type" value="Genomic_DNA"/>
</dbReference>
<evidence type="ECO:0000256" key="4">
    <source>
        <dbReference type="PROSITE-ProRule" id="PRU00335"/>
    </source>
</evidence>
<dbReference type="SUPFAM" id="SSF46689">
    <property type="entry name" value="Homeodomain-like"/>
    <property type="match status" value="1"/>
</dbReference>
<dbReference type="InterPro" id="IPR050109">
    <property type="entry name" value="HTH-type_TetR-like_transc_reg"/>
</dbReference>
<evidence type="ECO:0000313" key="7">
    <source>
        <dbReference type="Proteomes" id="UP000184278"/>
    </source>
</evidence>
<dbReference type="PANTHER" id="PTHR30055:SF234">
    <property type="entry name" value="HTH-TYPE TRANSCRIPTIONAL REGULATOR BETI"/>
    <property type="match status" value="1"/>
</dbReference>
<dbReference type="RefSeq" id="WP_167562626.1">
    <property type="nucleotide sequence ID" value="NZ_FQXK01000003.1"/>
</dbReference>
<reference evidence="7" key="1">
    <citation type="submission" date="2016-11" db="EMBL/GenBank/DDBJ databases">
        <authorList>
            <person name="Varghese N."/>
            <person name="Submissions S."/>
        </authorList>
    </citation>
    <scope>NUCLEOTIDE SEQUENCE [LARGE SCALE GENOMIC DNA]</scope>
    <source>
        <strain evidence="7">DSM 3071</strain>
    </source>
</reference>
<evidence type="ECO:0000256" key="3">
    <source>
        <dbReference type="ARBA" id="ARBA00023163"/>
    </source>
</evidence>
<gene>
    <name evidence="6" type="ORF">SAMN02745229_00093</name>
</gene>
<evidence type="ECO:0000256" key="1">
    <source>
        <dbReference type="ARBA" id="ARBA00023015"/>
    </source>
</evidence>
<dbReference type="AlphaFoldDB" id="A0A1M5PUL4"/>
<dbReference type="InterPro" id="IPR009057">
    <property type="entry name" value="Homeodomain-like_sf"/>
</dbReference>
<dbReference type="STRING" id="1121131.SAMN02745229_00093"/>
<keyword evidence="1" id="KW-0805">Transcription regulation</keyword>
<dbReference type="PANTHER" id="PTHR30055">
    <property type="entry name" value="HTH-TYPE TRANSCRIPTIONAL REGULATOR RUTR"/>
    <property type="match status" value="1"/>
</dbReference>
<keyword evidence="7" id="KW-1185">Reference proteome</keyword>
<feature type="DNA-binding region" description="H-T-H motif" evidence="4">
    <location>
        <begin position="24"/>
        <end position="43"/>
    </location>
</feature>
<dbReference type="Proteomes" id="UP000184278">
    <property type="component" value="Unassembled WGS sequence"/>
</dbReference>
<dbReference type="Pfam" id="PF00440">
    <property type="entry name" value="TetR_N"/>
    <property type="match status" value="1"/>
</dbReference>
<organism evidence="6 7">
    <name type="scientific">Butyrivibrio fibrisolvens DSM 3071</name>
    <dbReference type="NCBI Taxonomy" id="1121131"/>
    <lineage>
        <taxon>Bacteria</taxon>
        <taxon>Bacillati</taxon>
        <taxon>Bacillota</taxon>
        <taxon>Clostridia</taxon>
        <taxon>Lachnospirales</taxon>
        <taxon>Lachnospiraceae</taxon>
        <taxon>Butyrivibrio</taxon>
    </lineage>
</organism>
<dbReference type="GO" id="GO:0000976">
    <property type="term" value="F:transcription cis-regulatory region binding"/>
    <property type="evidence" value="ECO:0007669"/>
    <property type="project" value="TreeGrafter"/>
</dbReference>
<dbReference type="InterPro" id="IPR001647">
    <property type="entry name" value="HTH_TetR"/>
</dbReference>
<keyword evidence="2 4" id="KW-0238">DNA-binding</keyword>
<feature type="domain" description="HTH tetR-type" evidence="5">
    <location>
        <begin position="1"/>
        <end position="61"/>
    </location>
</feature>
<protein>
    <submittedName>
        <fullName evidence="6">Transcriptional regulator, TetR family</fullName>
    </submittedName>
</protein>
<accession>A0A1M5PUL4</accession>